<keyword evidence="2" id="KW-1185">Reference proteome</keyword>
<dbReference type="Pfam" id="PF24608">
    <property type="entry name" value="PDDEXK_15"/>
    <property type="match status" value="1"/>
</dbReference>
<dbReference type="OrthoDB" id="3630198at2"/>
<dbReference type="AlphaFoldDB" id="A0A1B8SM18"/>
<accession>A0A1B8SM18</accession>
<proteinExistence type="predicted"/>
<reference evidence="1 2" key="1">
    <citation type="submission" date="2015-06" db="EMBL/GenBank/DDBJ databases">
        <title>Genome sequence of Mycobacterium kumamotonense strain Roo.</title>
        <authorList>
            <person name="Greninger A.L."/>
            <person name="Cunningham G."/>
            <person name="Miller S."/>
        </authorList>
    </citation>
    <scope>NUCLEOTIDE SEQUENCE [LARGE SCALE GENOMIC DNA]</scope>
    <source>
        <strain evidence="1 2">Roo</strain>
    </source>
</reference>
<evidence type="ECO:0008006" key="3">
    <source>
        <dbReference type="Google" id="ProtNLM"/>
    </source>
</evidence>
<sequence>MANPNGKKGATFERSIADYLKDNWSRYIDRRVKTGAHDQGDIANFYIHDHEVVIECKNVKAADLSGALGEAQREALNAGALAGVLVKKRHGKGAPDQQYVVTTLGDLLNILRAAQDPGWRQTS</sequence>
<dbReference type="Proteomes" id="UP000092668">
    <property type="component" value="Unassembled WGS sequence"/>
</dbReference>
<dbReference type="InterPro" id="IPR056931">
    <property type="entry name" value="D14-like"/>
</dbReference>
<gene>
    <name evidence="1" type="ORF">ACT18_00645</name>
</gene>
<protein>
    <recommendedName>
        <fullName evidence="3">Restriction endonuclease type IV Mrr domain-containing protein</fullName>
    </recommendedName>
</protein>
<dbReference type="RefSeq" id="WP_065286760.1">
    <property type="nucleotide sequence ID" value="NZ_LFOE01000001.1"/>
</dbReference>
<organism evidence="1 2">
    <name type="scientific">Mycolicibacter kumamotonensis</name>
    <dbReference type="NCBI Taxonomy" id="354243"/>
    <lineage>
        <taxon>Bacteria</taxon>
        <taxon>Bacillati</taxon>
        <taxon>Actinomycetota</taxon>
        <taxon>Actinomycetes</taxon>
        <taxon>Mycobacteriales</taxon>
        <taxon>Mycobacteriaceae</taxon>
        <taxon>Mycolicibacter</taxon>
    </lineage>
</organism>
<dbReference type="EMBL" id="LFOE01000001">
    <property type="protein sequence ID" value="OBY33767.1"/>
    <property type="molecule type" value="Genomic_DNA"/>
</dbReference>
<evidence type="ECO:0000313" key="2">
    <source>
        <dbReference type="Proteomes" id="UP000092668"/>
    </source>
</evidence>
<comment type="caution">
    <text evidence="1">The sequence shown here is derived from an EMBL/GenBank/DDBJ whole genome shotgun (WGS) entry which is preliminary data.</text>
</comment>
<evidence type="ECO:0000313" key="1">
    <source>
        <dbReference type="EMBL" id="OBY33767.1"/>
    </source>
</evidence>
<name>A0A1B8SM18_9MYCO</name>